<dbReference type="InterPro" id="IPR011054">
    <property type="entry name" value="Rudment_hybrid_motif"/>
</dbReference>
<dbReference type="PANTHER" id="PTHR18866:SF33">
    <property type="entry name" value="METHYLCROTONOYL-COA CARBOXYLASE SUBUNIT ALPHA, MITOCHONDRIAL-RELATED"/>
    <property type="match status" value="1"/>
</dbReference>
<keyword evidence="5" id="KW-0863">Zinc-finger</keyword>
<dbReference type="InterPro" id="IPR005481">
    <property type="entry name" value="BC-like_N"/>
</dbReference>
<dbReference type="InterPro" id="IPR013815">
    <property type="entry name" value="ATP_grasp_subdomain_1"/>
</dbReference>
<dbReference type="InterPro" id="IPR000089">
    <property type="entry name" value="Biotin_lipoyl"/>
</dbReference>
<dbReference type="InterPro" id="IPR011764">
    <property type="entry name" value="Biotin_carboxylation_dom"/>
</dbReference>
<dbReference type="PROSITE" id="PS00866">
    <property type="entry name" value="CPSASE_1"/>
    <property type="match status" value="1"/>
</dbReference>
<dbReference type="InterPro" id="IPR011053">
    <property type="entry name" value="Single_hybrid_motif"/>
</dbReference>
<dbReference type="PROSITE" id="PS50968">
    <property type="entry name" value="BIOTINYL_LIPOYL"/>
    <property type="match status" value="1"/>
</dbReference>
<dbReference type="GO" id="GO:0005759">
    <property type="term" value="C:mitochondrial matrix"/>
    <property type="evidence" value="ECO:0007669"/>
    <property type="project" value="UniProtKB-SubCell"/>
</dbReference>
<evidence type="ECO:0000256" key="10">
    <source>
        <dbReference type="SAM" id="MobiDB-lite"/>
    </source>
</evidence>
<dbReference type="SUPFAM" id="SSF52440">
    <property type="entry name" value="PreATP-grasp domain"/>
    <property type="match status" value="1"/>
</dbReference>
<evidence type="ECO:0000256" key="9">
    <source>
        <dbReference type="ARBA" id="ARBA00023267"/>
    </source>
</evidence>
<dbReference type="FunFam" id="3.30.1490.20:FF:000018">
    <property type="entry name" value="Biotin carboxylase"/>
    <property type="match status" value="1"/>
</dbReference>
<accession>A0A183MVH2</accession>
<comment type="cofactor">
    <cofactor evidence="1">
        <name>biotin</name>
        <dbReference type="ChEBI" id="CHEBI:57586"/>
    </cofactor>
</comment>
<dbReference type="PROSITE" id="PS00188">
    <property type="entry name" value="BIOTIN"/>
    <property type="match status" value="1"/>
</dbReference>
<evidence type="ECO:0000256" key="1">
    <source>
        <dbReference type="ARBA" id="ARBA00001953"/>
    </source>
</evidence>
<keyword evidence="7" id="KW-0067">ATP-binding</keyword>
<dbReference type="CDD" id="cd06850">
    <property type="entry name" value="biotinyl_domain"/>
    <property type="match status" value="1"/>
</dbReference>
<dbReference type="Pfam" id="PF00642">
    <property type="entry name" value="zf-CCCH"/>
    <property type="match status" value="2"/>
</dbReference>
<dbReference type="InterPro" id="IPR000571">
    <property type="entry name" value="Znf_CCCH"/>
</dbReference>
<evidence type="ECO:0000256" key="3">
    <source>
        <dbReference type="ARBA" id="ARBA00022723"/>
    </source>
</evidence>
<dbReference type="GO" id="GO:0008270">
    <property type="term" value="F:zinc ion binding"/>
    <property type="evidence" value="ECO:0007669"/>
    <property type="project" value="UniProtKB-KW"/>
</dbReference>
<dbReference type="Pfam" id="PF02785">
    <property type="entry name" value="Biotin_carb_C"/>
    <property type="match status" value="1"/>
</dbReference>
<dbReference type="GO" id="GO:0004658">
    <property type="term" value="F:propionyl-CoA carboxylase activity"/>
    <property type="evidence" value="ECO:0007669"/>
    <property type="project" value="UniProtKB-EC"/>
</dbReference>
<dbReference type="NCBIfam" id="NF006367">
    <property type="entry name" value="PRK08591.1"/>
    <property type="match status" value="1"/>
</dbReference>
<dbReference type="Gene3D" id="3.30.700.30">
    <property type="match status" value="1"/>
</dbReference>
<dbReference type="FunFam" id="2.40.50.100:FF:000003">
    <property type="entry name" value="Acetyl-CoA carboxylase biotin carboxyl carrier protein"/>
    <property type="match status" value="1"/>
</dbReference>
<dbReference type="GO" id="GO:0009374">
    <property type="term" value="F:biotin binding"/>
    <property type="evidence" value="ECO:0007669"/>
    <property type="project" value="UniProtKB-ARBA"/>
</dbReference>
<evidence type="ECO:0000256" key="5">
    <source>
        <dbReference type="ARBA" id="ARBA00022771"/>
    </source>
</evidence>
<dbReference type="Proteomes" id="UP000277204">
    <property type="component" value="Unassembled WGS sequence"/>
</dbReference>
<dbReference type="GO" id="GO:0005524">
    <property type="term" value="F:ATP binding"/>
    <property type="evidence" value="ECO:0007669"/>
    <property type="project" value="UniProtKB-UniRule"/>
</dbReference>
<name>A0A183MVH2_9TREM</name>
<dbReference type="Gene3D" id="3.30.470.20">
    <property type="entry name" value="ATP-grasp fold, B domain"/>
    <property type="match status" value="1"/>
</dbReference>
<dbReference type="InterPro" id="IPR036855">
    <property type="entry name" value="Znf_CCCH_sf"/>
</dbReference>
<dbReference type="GO" id="GO:0016042">
    <property type="term" value="P:lipid catabolic process"/>
    <property type="evidence" value="ECO:0007669"/>
    <property type="project" value="UniProtKB-KW"/>
</dbReference>
<dbReference type="SUPFAM" id="SSF51230">
    <property type="entry name" value="Single hybrid motif"/>
    <property type="match status" value="1"/>
</dbReference>
<dbReference type="Gene3D" id="2.40.50.100">
    <property type="match status" value="1"/>
</dbReference>
<dbReference type="PROSITE" id="PS50975">
    <property type="entry name" value="ATP_GRASP"/>
    <property type="match status" value="1"/>
</dbReference>
<dbReference type="AlphaFoldDB" id="A0A183MVH2"/>
<dbReference type="InterPro" id="IPR011761">
    <property type="entry name" value="ATP-grasp"/>
</dbReference>
<organism evidence="11 12">
    <name type="scientific">Schistosoma margrebowiei</name>
    <dbReference type="NCBI Taxonomy" id="48269"/>
    <lineage>
        <taxon>Eukaryota</taxon>
        <taxon>Metazoa</taxon>
        <taxon>Spiralia</taxon>
        <taxon>Lophotrochozoa</taxon>
        <taxon>Platyhelminthes</taxon>
        <taxon>Trematoda</taxon>
        <taxon>Digenea</taxon>
        <taxon>Strigeidida</taxon>
        <taxon>Schistosomatoidea</taxon>
        <taxon>Schistosomatidae</taxon>
        <taxon>Schistosoma</taxon>
    </lineage>
</organism>
<sequence>MYLVPQSFPTRVRFGVYRQFFQIGFSCSRSVFRKLSTSLCFHREFYWNDRYDNNEEKFDKVLIANRGEIACRIIQSCKRLGIRTVAIHSEVDYLSRFVSMADEAVCVGPPPSAQSYLNMPAILNAVKSTGAQAVHPGYGFLSENTLFAAELEKMNVVFLGPNSRAIKAMGDKIESKRIANQAKVNCIPGYDGEVDGPDEAARIAAEIGYPVMIKASAGGGGKGMRIAWNEKEAREGYRLSKSEAKASFGDDRMLIEKFIDNPRHIEIQVLCDRHGNAIYLNERECSIQRRNQKVIEEAPSTFLDPASRKAMGEQAISLAKAVGYDSAGTVEFLVDSKRNFYFLEMNTRLQVEHPITECITGVDVVHQMLRVGKGHPLMLSQSDIPVNGWAFECRVYAEDPYKAFGLPSIGRLRTYSEPLHIPNVRCDSGITEGSEISIYYDPMICKLVTYGPDRQTALNTMAKALDSYVIRGVTHNIPLLRDIVTEKRFVSGNISTKYLSEVYPDGFKGKVLDQKELDTLISVSASIFAKNDARIRNCSGELQWDLVASVHENSANSDPKSRSYIRCIVTRDCSGFQVRMSSWEPPKHINQQDVYATSHSSKSQETVVRVADNFKLSDKIINHSYDDNEVTLQLLDKGINTVCLQYLGTAFPIEIMNTTAAWFRAAYMPPPRVIDCGSICIAPMPGLVRSVAVKLGDRVSEGQELCVLEAMKMQNSMTASRSGVIKKVNFKAGDSVGEGDILIDLNIDDTISSSTDCYFNSHENLSPTTATLLPRNLLDSPVFNDQIILPSTSFLSTSKKKQKNSHLQIPIMNLKTEDSGSKIRSFDDDDNNNNSVISSDVTISTTKNTNVNQSTDKCFTGFYLKTTYSDVIFIINDPFIIEKLVLLPMTKLFLYLMKKSKHKLNENESNYNCSKSNTVYTTTNNEINDYSSLVSSSPSSSLSSSSSSSTSSSSSYSCQLIHSKRVLMELYENYIETYGYLKHAKLFIKYTLKDFPDCEEKSNLLKLLNKYDKSICVLNKSDEFSIQHKINNDTSDFGLNVNRISSEYQFPTLSSSSSSSSSISSSSTTLCPFQSSSFSINDYHYHYHHHYQQDQLFSSDWSLNIINISPFELTNNLSEVIHFKSSYIIHTKPISAYYGDKKQLNKVSSDNSKSKNDSLFNIRYKTQVCRYFQEHDGYCPAGVRCHFAHGIIELRDPKSHPKFRSQICRNYSTTGNCSYGDKCYFKHFINDSKSKTTVTTPKLEVFNDKENPSPDSTSQPMKHLINSTTKK</sequence>
<dbReference type="SMART" id="SM00878">
    <property type="entry name" value="Biotin_carb_C"/>
    <property type="match status" value="1"/>
</dbReference>
<dbReference type="SMART" id="SM00356">
    <property type="entry name" value="ZnF_C3H1"/>
    <property type="match status" value="2"/>
</dbReference>
<dbReference type="EMBL" id="UZAI01018162">
    <property type="protein sequence ID" value="VDP33964.1"/>
    <property type="molecule type" value="Genomic_DNA"/>
</dbReference>
<dbReference type="UniPathway" id="UPA00945">
    <property type="reaction ID" value="UER00908"/>
</dbReference>
<keyword evidence="2" id="KW-0436">Ligase</keyword>
<dbReference type="InterPro" id="IPR005479">
    <property type="entry name" value="CPAse_ATP-bd"/>
</dbReference>
<reference evidence="11 12" key="1">
    <citation type="submission" date="2018-11" db="EMBL/GenBank/DDBJ databases">
        <authorList>
            <consortium name="Pathogen Informatics"/>
        </authorList>
    </citation>
    <scope>NUCLEOTIDE SEQUENCE [LARGE SCALE GENOMIC DNA]</scope>
    <source>
        <strain evidence="11 12">Zambia</strain>
    </source>
</reference>
<dbReference type="FunFam" id="3.40.50.20:FF:000010">
    <property type="entry name" value="Propionyl-CoA carboxylase subunit alpha"/>
    <property type="match status" value="1"/>
</dbReference>
<dbReference type="PROSITE" id="PS00867">
    <property type="entry name" value="CPSASE_2"/>
    <property type="match status" value="1"/>
</dbReference>
<dbReference type="SUPFAM" id="SSF90229">
    <property type="entry name" value="CCCH zinc finger"/>
    <property type="match status" value="2"/>
</dbReference>
<dbReference type="STRING" id="48269.A0A183MVH2"/>
<evidence type="ECO:0000313" key="11">
    <source>
        <dbReference type="EMBL" id="VDP33964.1"/>
    </source>
</evidence>
<keyword evidence="3" id="KW-0479">Metal-binding</keyword>
<keyword evidence="9" id="KW-0092">Biotin</keyword>
<dbReference type="Gene3D" id="4.10.1000.10">
    <property type="entry name" value="Zinc finger, CCCH-type"/>
    <property type="match status" value="2"/>
</dbReference>
<dbReference type="InterPro" id="IPR016185">
    <property type="entry name" value="PreATP-grasp_dom_sf"/>
</dbReference>
<evidence type="ECO:0000256" key="6">
    <source>
        <dbReference type="ARBA" id="ARBA00022833"/>
    </source>
</evidence>
<keyword evidence="4" id="KW-0547">Nucleotide-binding</keyword>
<dbReference type="PROSITE" id="PS50103">
    <property type="entry name" value="ZF_C3H1"/>
    <property type="match status" value="2"/>
</dbReference>
<dbReference type="InterPro" id="IPR001882">
    <property type="entry name" value="Biotin_BS"/>
</dbReference>
<dbReference type="SUPFAM" id="SSF56059">
    <property type="entry name" value="Glutathione synthetase ATP-binding domain-like"/>
    <property type="match status" value="1"/>
</dbReference>
<dbReference type="InterPro" id="IPR005482">
    <property type="entry name" value="Biotin_COase_C"/>
</dbReference>
<dbReference type="Gene3D" id="3.30.1490.20">
    <property type="entry name" value="ATP-grasp fold, A domain"/>
    <property type="match status" value="1"/>
</dbReference>
<feature type="compositionally biased region" description="Polar residues" evidence="10">
    <location>
        <begin position="1253"/>
        <end position="1271"/>
    </location>
</feature>
<evidence type="ECO:0000256" key="4">
    <source>
        <dbReference type="ARBA" id="ARBA00022741"/>
    </source>
</evidence>
<evidence type="ECO:0000256" key="2">
    <source>
        <dbReference type="ARBA" id="ARBA00022598"/>
    </source>
</evidence>
<evidence type="ECO:0000256" key="7">
    <source>
        <dbReference type="ARBA" id="ARBA00022840"/>
    </source>
</evidence>
<dbReference type="SUPFAM" id="SSF51246">
    <property type="entry name" value="Rudiment single hybrid motif"/>
    <property type="match status" value="1"/>
</dbReference>
<gene>
    <name evidence="11" type="ORF">SMRZ_LOCUS20047</name>
</gene>
<dbReference type="PROSITE" id="PS50979">
    <property type="entry name" value="BC"/>
    <property type="match status" value="1"/>
</dbReference>
<dbReference type="PANTHER" id="PTHR18866">
    <property type="entry name" value="CARBOXYLASE:PYRUVATE/ACETYL-COA/PROPIONYL-COA CARBOXYLASE"/>
    <property type="match status" value="1"/>
</dbReference>
<dbReference type="Pfam" id="PF00289">
    <property type="entry name" value="Biotin_carb_N"/>
    <property type="match status" value="1"/>
</dbReference>
<keyword evidence="8" id="KW-0460">Magnesium</keyword>
<protein>
    <submittedName>
        <fullName evidence="11">Uncharacterized protein</fullName>
    </submittedName>
</protein>
<keyword evidence="12" id="KW-1185">Reference proteome</keyword>
<dbReference type="InterPro" id="IPR050856">
    <property type="entry name" value="Biotin_carboxylase_complex"/>
</dbReference>
<keyword evidence="6" id="KW-0862">Zinc</keyword>
<dbReference type="Pfam" id="PF02786">
    <property type="entry name" value="CPSase_L_D2"/>
    <property type="match status" value="1"/>
</dbReference>
<dbReference type="FunFam" id="3.30.470.20:FF:000028">
    <property type="entry name" value="Methylcrotonoyl-CoA carboxylase subunit alpha, mitochondrial"/>
    <property type="match status" value="1"/>
</dbReference>
<feature type="region of interest" description="Disordered" evidence="10">
    <location>
        <begin position="1243"/>
        <end position="1271"/>
    </location>
</feature>
<evidence type="ECO:0000313" key="12">
    <source>
        <dbReference type="Proteomes" id="UP000277204"/>
    </source>
</evidence>
<proteinExistence type="predicted"/>
<dbReference type="Pfam" id="PF00364">
    <property type="entry name" value="Biotin_lipoyl"/>
    <property type="match status" value="1"/>
</dbReference>
<dbReference type="Gene3D" id="3.40.50.20">
    <property type="match status" value="1"/>
</dbReference>
<evidence type="ECO:0000256" key="8">
    <source>
        <dbReference type="ARBA" id="ARBA00022842"/>
    </source>
</evidence>